<evidence type="ECO:0000313" key="8">
    <source>
        <dbReference type="Proteomes" id="UP000012960"/>
    </source>
</evidence>
<dbReference type="InterPro" id="IPR029006">
    <property type="entry name" value="ADF-H/Gelsolin-like_dom_sf"/>
</dbReference>
<accession>A0A804JAC5</accession>
<dbReference type="EMBL" id="HG996470">
    <property type="protein sequence ID" value="CAG1840604.1"/>
    <property type="molecule type" value="Genomic_DNA"/>
</dbReference>
<sequence>MIEEGAKMRGGEDAPAGPPSGVRRTFWRSSSWSSSRIAAQDHSKDSTSEDSNSADAPCPPPPFTPRSQSHKARSCLPPLAIARRSFDEWPKPGSDDLEQWPHPPTLGAKPDEGLKPDHSSLRTPGTRDQIAFKECSKVADHVYLGGDYVARNREILRQHGITHVLNCVGFVCPEYFKSDLIYKTLWLQDSPSEDIISILYDVFDYFEDVREQGGRVFVHCCHGVSRSTSLVIAYLMWREGQSFDDAFRFVKTARGIANPNMGFACQLLQCQKRVHAIPPSPAPVLTMYRMVPHSPYDPLHLVPRMLNDPSPAALDSRGAFIVHVLSSLYVWIGNDCEPAMEEDAKAAALQVVRYERVQGPHATVEEGEEPLEFWEAFSSAPPSEEEEGRETNEERVESAAKMIAGARRVESYDADFELFHGALAGGIIPPFSCSGQGQENHLPARESDWSLSRPSRPPSTWYKMLSFVPWGCRYTPLRYSTIRTSSPEWIRVVVSSALILS</sequence>
<dbReference type="SUPFAM" id="SSF52799">
    <property type="entry name" value="(Phosphotyrosine protein) phosphatases II"/>
    <property type="match status" value="1"/>
</dbReference>
<dbReference type="InterPro" id="IPR020422">
    <property type="entry name" value="TYR_PHOSPHATASE_DUAL_dom"/>
</dbReference>
<feature type="domain" description="Tyrosine specific protein phosphatases" evidence="5">
    <location>
        <begin position="193"/>
        <end position="254"/>
    </location>
</feature>
<feature type="compositionally biased region" description="Basic and acidic residues" evidence="3">
    <location>
        <begin position="109"/>
        <end position="120"/>
    </location>
</feature>
<dbReference type="EnsemblPlants" id="Ma05_t30680.1">
    <property type="protein sequence ID" value="Ma05_p30680.1"/>
    <property type="gene ID" value="Ma05_g30680"/>
</dbReference>
<organism evidence="7 8">
    <name type="scientific">Musa acuminata subsp. malaccensis</name>
    <name type="common">Wild banana</name>
    <name type="synonym">Musa malaccensis</name>
    <dbReference type="NCBI Taxonomy" id="214687"/>
    <lineage>
        <taxon>Eukaryota</taxon>
        <taxon>Viridiplantae</taxon>
        <taxon>Streptophyta</taxon>
        <taxon>Embryophyta</taxon>
        <taxon>Tracheophyta</taxon>
        <taxon>Spermatophyta</taxon>
        <taxon>Magnoliopsida</taxon>
        <taxon>Liliopsida</taxon>
        <taxon>Zingiberales</taxon>
        <taxon>Musaceae</taxon>
        <taxon>Musa</taxon>
    </lineage>
</organism>
<dbReference type="SUPFAM" id="SSF55753">
    <property type="entry name" value="Actin depolymerizing proteins"/>
    <property type="match status" value="1"/>
</dbReference>
<dbReference type="SMART" id="SM00262">
    <property type="entry name" value="GEL"/>
    <property type="match status" value="1"/>
</dbReference>
<dbReference type="FunCoup" id="A0A804JAC5">
    <property type="interactions" value="4568"/>
</dbReference>
<reference evidence="7" key="2">
    <citation type="submission" date="2021-05" db="UniProtKB">
        <authorList>
            <consortium name="EnsemblPlants"/>
        </authorList>
    </citation>
    <scope>IDENTIFICATION</scope>
    <source>
        <strain evidence="7">subsp. malaccensis</strain>
    </source>
</reference>
<evidence type="ECO:0000256" key="2">
    <source>
        <dbReference type="ARBA" id="ARBA00022912"/>
    </source>
</evidence>
<dbReference type="InterPro" id="IPR000387">
    <property type="entry name" value="Tyr_Pase_dom"/>
</dbReference>
<dbReference type="OMA" id="VMCCKAR"/>
<evidence type="ECO:0000256" key="3">
    <source>
        <dbReference type="SAM" id="MobiDB-lite"/>
    </source>
</evidence>
<evidence type="ECO:0000256" key="1">
    <source>
        <dbReference type="ARBA" id="ARBA00022801"/>
    </source>
</evidence>
<evidence type="ECO:0000313" key="6">
    <source>
        <dbReference type="EMBL" id="CAG1840604.1"/>
    </source>
</evidence>
<dbReference type="PROSITE" id="PS50056">
    <property type="entry name" value="TYR_PHOSPHATASE_2"/>
    <property type="match status" value="1"/>
</dbReference>
<dbReference type="Proteomes" id="UP000012960">
    <property type="component" value="Unplaced"/>
</dbReference>
<feature type="compositionally biased region" description="Basic and acidic residues" evidence="3">
    <location>
        <begin position="1"/>
        <end position="12"/>
    </location>
</feature>
<dbReference type="GO" id="GO:0051015">
    <property type="term" value="F:actin filament binding"/>
    <property type="evidence" value="ECO:0007669"/>
    <property type="project" value="InterPro"/>
</dbReference>
<dbReference type="InterPro" id="IPR016130">
    <property type="entry name" value="Tyr_Pase_AS"/>
</dbReference>
<dbReference type="AlphaFoldDB" id="A0A804JAC5"/>
<reference evidence="6" key="1">
    <citation type="submission" date="2021-03" db="EMBL/GenBank/DDBJ databases">
        <authorList>
            <consortium name="Genoscope - CEA"/>
            <person name="William W."/>
        </authorList>
    </citation>
    <scope>NUCLEOTIDE SEQUENCE</scope>
    <source>
        <strain evidence="6">Doubled-haploid Pahang</strain>
    </source>
</reference>
<feature type="compositionally biased region" description="Low complexity" evidence="3">
    <location>
        <begin position="27"/>
        <end position="36"/>
    </location>
</feature>
<name>A0A804JAC5_MUSAM</name>
<dbReference type="PROSITE" id="PS00383">
    <property type="entry name" value="TYR_PHOSPHATASE_1"/>
    <property type="match status" value="1"/>
</dbReference>
<dbReference type="PANTHER" id="PTHR46381:SF4">
    <property type="entry name" value="PROTEIN-TYROSINE-PHOSPHATASE MKP1"/>
    <property type="match status" value="1"/>
</dbReference>
<evidence type="ECO:0000259" key="4">
    <source>
        <dbReference type="PROSITE" id="PS50054"/>
    </source>
</evidence>
<dbReference type="CDD" id="cd14498">
    <property type="entry name" value="DSP"/>
    <property type="match status" value="1"/>
</dbReference>
<proteinExistence type="predicted"/>
<dbReference type="InterPro" id="IPR000340">
    <property type="entry name" value="Dual-sp_phosphatase_cat-dom"/>
</dbReference>
<dbReference type="InterPro" id="IPR029021">
    <property type="entry name" value="Prot-tyrosine_phosphatase-like"/>
</dbReference>
<feature type="domain" description="Tyrosine-protein phosphatase" evidence="4">
    <location>
        <begin position="134"/>
        <end position="276"/>
    </location>
</feature>
<dbReference type="InParanoid" id="A0A804JAC5"/>
<dbReference type="PROSITE" id="PS50054">
    <property type="entry name" value="TYR_PHOSPHATASE_DUAL"/>
    <property type="match status" value="1"/>
</dbReference>
<evidence type="ECO:0000313" key="7">
    <source>
        <dbReference type="EnsemblPlants" id="Ma05_p30680.1"/>
    </source>
</evidence>
<gene>
    <name evidence="6" type="ORF">GSMUA_282560.1</name>
</gene>
<feature type="region of interest" description="Disordered" evidence="3">
    <location>
        <begin position="86"/>
        <end position="125"/>
    </location>
</feature>
<dbReference type="PANTHER" id="PTHR46381">
    <property type="entry name" value="MKPA PROTEIN"/>
    <property type="match status" value="1"/>
</dbReference>
<dbReference type="GO" id="GO:0004721">
    <property type="term" value="F:phosphoprotein phosphatase activity"/>
    <property type="evidence" value="ECO:0007669"/>
    <property type="project" value="UniProtKB-KW"/>
</dbReference>
<evidence type="ECO:0000259" key="5">
    <source>
        <dbReference type="PROSITE" id="PS50056"/>
    </source>
</evidence>
<protein>
    <submittedName>
        <fullName evidence="6">(wild Malaysian banana) hypothetical protein</fullName>
    </submittedName>
</protein>
<keyword evidence="2" id="KW-0904">Protein phosphatase</keyword>
<keyword evidence="1" id="KW-0378">Hydrolase</keyword>
<feature type="region of interest" description="Disordered" evidence="3">
    <location>
        <begin position="1"/>
        <end position="73"/>
    </location>
</feature>
<dbReference type="Pfam" id="PF00782">
    <property type="entry name" value="DSPc"/>
    <property type="match status" value="1"/>
</dbReference>
<keyword evidence="8" id="KW-1185">Reference proteome</keyword>
<dbReference type="Gramene" id="Ma05_t30680.1">
    <property type="protein sequence ID" value="Ma05_p30680.1"/>
    <property type="gene ID" value="Ma05_g30680"/>
</dbReference>
<feature type="region of interest" description="Disordered" evidence="3">
    <location>
        <begin position="437"/>
        <end position="457"/>
    </location>
</feature>
<dbReference type="InterPro" id="IPR007122">
    <property type="entry name" value="Villin/Gelsolin"/>
</dbReference>
<dbReference type="Gene3D" id="3.40.20.10">
    <property type="entry name" value="Severin"/>
    <property type="match status" value="1"/>
</dbReference>
<dbReference type="Gene3D" id="3.90.190.10">
    <property type="entry name" value="Protein tyrosine phosphatase superfamily"/>
    <property type="match status" value="1"/>
</dbReference>
<dbReference type="SMART" id="SM00195">
    <property type="entry name" value="DSPc"/>
    <property type="match status" value="1"/>
</dbReference>